<name>A0A5B7JN13_PORTR</name>
<evidence type="ECO:0000313" key="2">
    <source>
        <dbReference type="Proteomes" id="UP000324222"/>
    </source>
</evidence>
<protein>
    <submittedName>
        <fullName evidence="1">Uncharacterized protein</fullName>
    </submittedName>
</protein>
<accession>A0A5B7JN13</accession>
<gene>
    <name evidence="1" type="ORF">E2C01_091239</name>
</gene>
<reference evidence="1 2" key="1">
    <citation type="submission" date="2019-05" db="EMBL/GenBank/DDBJ databases">
        <title>Another draft genome of Portunus trituberculatus and its Hox gene families provides insights of decapod evolution.</title>
        <authorList>
            <person name="Jeong J.-H."/>
            <person name="Song I."/>
            <person name="Kim S."/>
            <person name="Choi T."/>
            <person name="Kim D."/>
            <person name="Ryu S."/>
            <person name="Kim W."/>
        </authorList>
    </citation>
    <scope>NUCLEOTIDE SEQUENCE [LARGE SCALE GENOMIC DNA]</scope>
    <source>
        <tissue evidence="1">Muscle</tissue>
    </source>
</reference>
<evidence type="ECO:0000313" key="1">
    <source>
        <dbReference type="EMBL" id="MPC96005.1"/>
    </source>
</evidence>
<proteinExistence type="predicted"/>
<comment type="caution">
    <text evidence="1">The sequence shown here is derived from an EMBL/GenBank/DDBJ whole genome shotgun (WGS) entry which is preliminary data.</text>
</comment>
<dbReference type="EMBL" id="VSRR010104247">
    <property type="protein sequence ID" value="MPC96005.1"/>
    <property type="molecule type" value="Genomic_DNA"/>
</dbReference>
<organism evidence="1 2">
    <name type="scientific">Portunus trituberculatus</name>
    <name type="common">Swimming crab</name>
    <name type="synonym">Neptunus trituberculatus</name>
    <dbReference type="NCBI Taxonomy" id="210409"/>
    <lineage>
        <taxon>Eukaryota</taxon>
        <taxon>Metazoa</taxon>
        <taxon>Ecdysozoa</taxon>
        <taxon>Arthropoda</taxon>
        <taxon>Crustacea</taxon>
        <taxon>Multicrustacea</taxon>
        <taxon>Malacostraca</taxon>
        <taxon>Eumalacostraca</taxon>
        <taxon>Eucarida</taxon>
        <taxon>Decapoda</taxon>
        <taxon>Pleocyemata</taxon>
        <taxon>Brachyura</taxon>
        <taxon>Eubrachyura</taxon>
        <taxon>Portunoidea</taxon>
        <taxon>Portunidae</taxon>
        <taxon>Portuninae</taxon>
        <taxon>Portunus</taxon>
    </lineage>
</organism>
<dbReference type="AlphaFoldDB" id="A0A5B7JN13"/>
<dbReference type="Proteomes" id="UP000324222">
    <property type="component" value="Unassembled WGS sequence"/>
</dbReference>
<keyword evidence="2" id="KW-1185">Reference proteome</keyword>
<sequence length="67" mass="7277">MGIEVTPHQENCVGSEGEQLTCLLVPPPSSILHPSPATLNTSPHSQNDMELFVNFKKCEGAQTDENQ</sequence>